<reference evidence="1 2" key="1">
    <citation type="journal article" date="2014" name="Genome Biol. Evol.">
        <title>The secreted proteins of Achlya hypogyna and Thraustotheca clavata identify the ancestral oomycete secretome and reveal gene acquisitions by horizontal gene transfer.</title>
        <authorList>
            <person name="Misner I."/>
            <person name="Blouin N."/>
            <person name="Leonard G."/>
            <person name="Richards T.A."/>
            <person name="Lane C.E."/>
        </authorList>
    </citation>
    <scope>NUCLEOTIDE SEQUENCE [LARGE SCALE GENOMIC DNA]</scope>
    <source>
        <strain evidence="1 2">ATCC 48635</strain>
    </source>
</reference>
<organism evidence="1 2">
    <name type="scientific">Achlya hypogyna</name>
    <name type="common">Oomycete</name>
    <name type="synonym">Protoachlya hypogyna</name>
    <dbReference type="NCBI Taxonomy" id="1202772"/>
    <lineage>
        <taxon>Eukaryota</taxon>
        <taxon>Sar</taxon>
        <taxon>Stramenopiles</taxon>
        <taxon>Oomycota</taxon>
        <taxon>Saprolegniomycetes</taxon>
        <taxon>Saprolegniales</taxon>
        <taxon>Achlyaceae</taxon>
        <taxon>Achlya</taxon>
    </lineage>
</organism>
<evidence type="ECO:0000313" key="2">
    <source>
        <dbReference type="Proteomes" id="UP000243579"/>
    </source>
</evidence>
<dbReference type="STRING" id="1202772.A0A1V9YMG7"/>
<evidence type="ECO:0000313" key="1">
    <source>
        <dbReference type="EMBL" id="OQR86915.1"/>
    </source>
</evidence>
<comment type="caution">
    <text evidence="1">The sequence shown here is derived from an EMBL/GenBank/DDBJ whole genome shotgun (WGS) entry which is preliminary data.</text>
</comment>
<dbReference type="EMBL" id="JNBR01001476">
    <property type="protein sequence ID" value="OQR86915.1"/>
    <property type="molecule type" value="Genomic_DNA"/>
</dbReference>
<dbReference type="Proteomes" id="UP000243579">
    <property type="component" value="Unassembled WGS sequence"/>
</dbReference>
<protein>
    <submittedName>
        <fullName evidence="1">Uncharacterized protein</fullName>
    </submittedName>
</protein>
<sequence>MHWDRIRLINFPVDANDWIVHAVERSWPQGVQSTKHRPRAFEIKLGGYPWNPSGRSAVHGRQLMLEILIVLKRYGYVLHSSSDVSNSSSTCDTLFFRRDAPEANASMLALSTNSSDIFRLINAPAELGAVVHSLIERYWPRGLQRRTDDYAPGCIDFKMHGYP</sequence>
<dbReference type="AlphaFoldDB" id="A0A1V9YMG7"/>
<dbReference type="OrthoDB" id="58379at2759"/>
<dbReference type="PANTHER" id="PTHR38696">
    <property type="entry name" value="MEDIATOR OF RNA POLYMERASE II TRANSCRIPTION SUBUNIT 13"/>
    <property type="match status" value="1"/>
</dbReference>
<dbReference type="PANTHER" id="PTHR38696:SF1">
    <property type="entry name" value="MEDIATOR OF RNA POLYMERASE II TRANSCRIPTION SUBUNIT 13"/>
    <property type="match status" value="1"/>
</dbReference>
<accession>A0A1V9YMG7</accession>
<gene>
    <name evidence="1" type="ORF">ACHHYP_09763</name>
</gene>
<name>A0A1V9YMG7_ACHHY</name>
<proteinExistence type="predicted"/>
<keyword evidence="2" id="KW-1185">Reference proteome</keyword>